<name>A0A916QEQ8_9BACL</name>
<dbReference type="GO" id="GO:0016791">
    <property type="term" value="F:phosphatase activity"/>
    <property type="evidence" value="ECO:0007669"/>
    <property type="project" value="TreeGrafter"/>
</dbReference>
<evidence type="ECO:0000256" key="2">
    <source>
        <dbReference type="ARBA" id="ARBA00022801"/>
    </source>
</evidence>
<dbReference type="Gene3D" id="1.20.120.710">
    <property type="entry name" value="Haloacid dehalogenase hydrolase-like domain"/>
    <property type="match status" value="1"/>
</dbReference>
<dbReference type="PANTHER" id="PTHR46470:SF3">
    <property type="entry name" value="N-ACYLNEURAMINATE-9-PHOSPHATASE"/>
    <property type="match status" value="1"/>
</dbReference>
<dbReference type="Proteomes" id="UP000654993">
    <property type="component" value="Unassembled WGS sequence"/>
</dbReference>
<dbReference type="SFLD" id="SFLDG01129">
    <property type="entry name" value="C1.5:_HAD__Beta-PGM__Phosphata"/>
    <property type="match status" value="1"/>
</dbReference>
<keyword evidence="5" id="KW-1185">Reference proteome</keyword>
<dbReference type="EMBL" id="BMAQ01000010">
    <property type="protein sequence ID" value="GFR38068.1"/>
    <property type="molecule type" value="Genomic_DNA"/>
</dbReference>
<dbReference type="PANTHER" id="PTHR46470">
    <property type="entry name" value="N-ACYLNEURAMINATE-9-PHOSPHATASE"/>
    <property type="match status" value="1"/>
</dbReference>
<dbReference type="InterPro" id="IPR023214">
    <property type="entry name" value="HAD_sf"/>
</dbReference>
<dbReference type="SUPFAM" id="SSF56784">
    <property type="entry name" value="HAD-like"/>
    <property type="match status" value="1"/>
</dbReference>
<organism evidence="4 5">
    <name type="scientific">Insulibacter thermoxylanivorax</name>
    <dbReference type="NCBI Taxonomy" id="2749268"/>
    <lineage>
        <taxon>Bacteria</taxon>
        <taxon>Bacillati</taxon>
        <taxon>Bacillota</taxon>
        <taxon>Bacilli</taxon>
        <taxon>Bacillales</taxon>
        <taxon>Paenibacillaceae</taxon>
        <taxon>Insulibacter</taxon>
    </lineage>
</organism>
<dbReference type="InterPro" id="IPR006439">
    <property type="entry name" value="HAD-SF_hydro_IA"/>
</dbReference>
<dbReference type="InterPro" id="IPR036412">
    <property type="entry name" value="HAD-like_sf"/>
</dbReference>
<evidence type="ECO:0000256" key="3">
    <source>
        <dbReference type="ARBA" id="ARBA00022842"/>
    </source>
</evidence>
<dbReference type="Pfam" id="PF00702">
    <property type="entry name" value="Hydrolase"/>
    <property type="match status" value="1"/>
</dbReference>
<dbReference type="SFLD" id="SFLDS00003">
    <property type="entry name" value="Haloacid_Dehalogenase"/>
    <property type="match status" value="1"/>
</dbReference>
<dbReference type="InterPro" id="IPR051400">
    <property type="entry name" value="HAD-like_hydrolase"/>
</dbReference>
<reference evidence="4" key="2">
    <citation type="journal article" date="2021" name="Data Brief">
        <title>Draft genome sequence data of the facultative, thermophilic, xylanolytic bacterium Paenibacillus sp. strain DA-C8.</title>
        <authorList>
            <person name="Chhe C."/>
            <person name="Uke A."/>
            <person name="Baramee S."/>
            <person name="Ungkulpasvich U."/>
            <person name="Tachaapaikoon C."/>
            <person name="Pason P."/>
            <person name="Waeonukul R."/>
            <person name="Ratanakhanokchai K."/>
            <person name="Kosugi A."/>
        </authorList>
    </citation>
    <scope>NUCLEOTIDE SEQUENCE</scope>
    <source>
        <strain evidence="4">DA-C8</strain>
    </source>
</reference>
<dbReference type="NCBIfam" id="TIGR01509">
    <property type="entry name" value="HAD-SF-IA-v3"/>
    <property type="match status" value="1"/>
</dbReference>
<evidence type="ECO:0000313" key="5">
    <source>
        <dbReference type="Proteomes" id="UP000654993"/>
    </source>
</evidence>
<dbReference type="GO" id="GO:0019752">
    <property type="term" value="P:carboxylic acid metabolic process"/>
    <property type="evidence" value="ECO:0007669"/>
    <property type="project" value="UniProtKB-ARBA"/>
</dbReference>
<dbReference type="PRINTS" id="PR00413">
    <property type="entry name" value="HADHALOGNASE"/>
</dbReference>
<sequence>MMYAALHHNKKVIFFDLHGTLITKKMTPDQALRAALLDYTDRWISEEKASLINKACRIYRHALRQYKRKGKPGLTEQMRIVCLKRALANLPIAKDELTLARIDQKITCLASSQEEHSKRVAAVLRSLRQRYQLALITNGQEPLVRARLRRNHLASAFSPAAVFVSSSLGKGKSKPHPGIYRHALARMQVQPEQALMVGDSWRQDIEGATSCGIDAVWLNPWNRPIPRPITEARLLMIREIDELLEIL</sequence>
<keyword evidence="2" id="KW-0378">Hydrolase</keyword>
<dbReference type="AlphaFoldDB" id="A0A916QEQ8"/>
<evidence type="ECO:0008006" key="6">
    <source>
        <dbReference type="Google" id="ProtNLM"/>
    </source>
</evidence>
<gene>
    <name evidence="4" type="ORF">PRECH8_13640</name>
</gene>
<protein>
    <recommendedName>
        <fullName evidence="6">Hydrolase of the HAD superfamily</fullName>
    </recommendedName>
</protein>
<accession>A0A916QEQ8</accession>
<dbReference type="NCBIfam" id="TIGR01549">
    <property type="entry name" value="HAD-SF-IA-v1"/>
    <property type="match status" value="1"/>
</dbReference>
<comment type="caution">
    <text evidence="4">The sequence shown here is derived from an EMBL/GenBank/DDBJ whole genome shotgun (WGS) entry which is preliminary data.</text>
</comment>
<proteinExistence type="predicted"/>
<evidence type="ECO:0000313" key="4">
    <source>
        <dbReference type="EMBL" id="GFR38068.1"/>
    </source>
</evidence>
<reference evidence="4" key="1">
    <citation type="submission" date="2020-08" db="EMBL/GenBank/DDBJ databases">
        <authorList>
            <person name="Uke A."/>
            <person name="Chhe C."/>
            <person name="Baramee S."/>
            <person name="Kosugi A."/>
        </authorList>
    </citation>
    <scope>NUCLEOTIDE SEQUENCE</scope>
    <source>
        <strain evidence="4">DA-C8</strain>
    </source>
</reference>
<keyword evidence="3" id="KW-0460">Magnesium</keyword>
<comment type="cofactor">
    <cofactor evidence="1">
        <name>Mg(2+)</name>
        <dbReference type="ChEBI" id="CHEBI:18420"/>
    </cofactor>
</comment>
<evidence type="ECO:0000256" key="1">
    <source>
        <dbReference type="ARBA" id="ARBA00001946"/>
    </source>
</evidence>
<dbReference type="Gene3D" id="3.40.50.1000">
    <property type="entry name" value="HAD superfamily/HAD-like"/>
    <property type="match status" value="1"/>
</dbReference>